<evidence type="ECO:0000256" key="7">
    <source>
        <dbReference type="HAMAP-Rule" id="MF_00375"/>
    </source>
</evidence>
<keyword evidence="9" id="KW-1185">Reference proteome</keyword>
<protein>
    <recommendedName>
        <fullName evidence="7">Glutamate-1-semialdehyde 2,1-aminomutase</fullName>
        <shortName evidence="7">GSA</shortName>
        <ecNumber evidence="7">5.4.3.8</ecNumber>
    </recommendedName>
    <alternativeName>
        <fullName evidence="7">Glutamate-1-semialdehyde aminotransferase</fullName>
        <shortName evidence="7">GSA-AT</shortName>
    </alternativeName>
</protein>
<evidence type="ECO:0000313" key="8">
    <source>
        <dbReference type="EMBL" id="MBZ7987276.1"/>
    </source>
</evidence>
<evidence type="ECO:0000256" key="6">
    <source>
        <dbReference type="ARBA" id="ARBA00023244"/>
    </source>
</evidence>
<proteinExistence type="inferred from homology"/>
<dbReference type="CDD" id="cd00610">
    <property type="entry name" value="OAT_like"/>
    <property type="match status" value="1"/>
</dbReference>
<dbReference type="Gene3D" id="3.40.640.10">
    <property type="entry name" value="Type I PLP-dependent aspartate aminotransferase-like (Major domain)"/>
    <property type="match status" value="1"/>
</dbReference>
<dbReference type="GO" id="GO:0042286">
    <property type="term" value="F:glutamate-1-semialdehyde 2,1-aminomutase activity"/>
    <property type="evidence" value="ECO:0007669"/>
    <property type="project" value="UniProtKB-EC"/>
</dbReference>
<dbReference type="InterPro" id="IPR015422">
    <property type="entry name" value="PyrdxlP-dep_Trfase_small"/>
</dbReference>
<comment type="cofactor">
    <cofactor evidence="1 7">
        <name>pyridoxal 5'-phosphate</name>
        <dbReference type="ChEBI" id="CHEBI:597326"/>
    </cofactor>
</comment>
<keyword evidence="4 7" id="KW-0663">Pyridoxal phosphate</keyword>
<feature type="modified residue" description="N6-(pyridoxal phosphate)lysine" evidence="7">
    <location>
        <position position="266"/>
    </location>
</feature>
<sequence length="424" mass="46545">MTNKQAFKEAQELIAGGVNSPVRAFKSVGSEPIFIQKAKDAYVYDIEGKKYLDFVQSYGPCIFGHADNDITNAIYEAAKNGTSYGAPTLLESELASMIIDIYPIEQIRFVNSGTEATMSAIRLARAFSKRDGLIKFDGCYHGHADMLLVNAGSGLATFNTPSSSGVSKNAVKDTYTAVYNDINSVKEQINLARKNNSDIGVIIIEPIAGNMGFIPAKKEFLQDLRKLCDEEKIVLIFDEVMSGFRAAYGGACEIYDIKPDMICFGKVIGGGLPVGAYAASKEIMQLLSPIGSVYQAGTLSGNPLAMSAGIATFKKLKKQDYKTLAAVAKELCDFMNEYAKENNISLCAKNIGSMFGFFFLDEYPNNYDEAKKSDTNKFARFHKKMLENGINLAPSTYETAFVCLSMKEEQIKEFKEAFKKAICE</sequence>
<evidence type="ECO:0000256" key="4">
    <source>
        <dbReference type="ARBA" id="ARBA00022898"/>
    </source>
</evidence>
<dbReference type="EMBL" id="JACGBB010000006">
    <property type="protein sequence ID" value="MBZ7987276.1"/>
    <property type="molecule type" value="Genomic_DNA"/>
</dbReference>
<dbReference type="InterPro" id="IPR049704">
    <property type="entry name" value="Aminotrans_3_PPA_site"/>
</dbReference>
<dbReference type="InterPro" id="IPR015424">
    <property type="entry name" value="PyrdxlP-dep_Trfase"/>
</dbReference>
<dbReference type="InterPro" id="IPR015421">
    <property type="entry name" value="PyrdxlP-dep_Trfase_major"/>
</dbReference>
<dbReference type="Pfam" id="PF00202">
    <property type="entry name" value="Aminotran_3"/>
    <property type="match status" value="1"/>
</dbReference>
<evidence type="ECO:0000256" key="3">
    <source>
        <dbReference type="ARBA" id="ARBA00008981"/>
    </source>
</evidence>
<keyword evidence="6 7" id="KW-0627">Porphyrin biosynthesis</keyword>
<evidence type="ECO:0000256" key="5">
    <source>
        <dbReference type="ARBA" id="ARBA00023235"/>
    </source>
</evidence>
<name>A0ABS7WSC3_9BACT</name>
<dbReference type="SUPFAM" id="SSF53383">
    <property type="entry name" value="PLP-dependent transferases"/>
    <property type="match status" value="1"/>
</dbReference>
<dbReference type="NCBIfam" id="NF000818">
    <property type="entry name" value="PRK00062.1"/>
    <property type="match status" value="1"/>
</dbReference>
<evidence type="ECO:0000256" key="2">
    <source>
        <dbReference type="ARBA" id="ARBA00004819"/>
    </source>
</evidence>
<evidence type="ECO:0000313" key="9">
    <source>
        <dbReference type="Proteomes" id="UP000786183"/>
    </source>
</evidence>
<comment type="subunit">
    <text evidence="7">Homodimer.</text>
</comment>
<comment type="caution">
    <text evidence="8">The sequence shown here is derived from an EMBL/GenBank/DDBJ whole genome shotgun (WGS) entry which is preliminary data.</text>
</comment>
<comment type="similarity">
    <text evidence="3 7">Belongs to the class-III pyridoxal-phosphate-dependent aminotransferase family. HemL subfamily.</text>
</comment>
<accession>A0ABS7WSC3</accession>
<dbReference type="NCBIfam" id="TIGR00713">
    <property type="entry name" value="hemL"/>
    <property type="match status" value="1"/>
</dbReference>
<comment type="pathway">
    <text evidence="2">Porphyrin-containing compound metabolism; protoporphyrin-IX biosynthesis; 5-aminolevulinate from L-glutamyl-tRNA(Glu): step 2/2.</text>
</comment>
<dbReference type="PANTHER" id="PTHR43713:SF3">
    <property type="entry name" value="GLUTAMATE-1-SEMIALDEHYDE 2,1-AMINOMUTASE 1, CHLOROPLASTIC-RELATED"/>
    <property type="match status" value="1"/>
</dbReference>
<reference evidence="8 9" key="1">
    <citation type="submission" date="2020-07" db="EMBL/GenBank/DDBJ databases">
        <title>Transfer of Campylobacter canadensis to the novel genus Avispirillum gen. nov., that also includes two novel species recovered from migratory waterfowl: Avispirillum anseris sp. nov. and Avispirillum brantae sp. nov.</title>
        <authorList>
            <person name="Miller W.G."/>
            <person name="Chapman M.H."/>
            <person name="Yee E."/>
            <person name="Inglis G.D."/>
        </authorList>
    </citation>
    <scope>NUCLEOTIDE SEQUENCE [LARGE SCALE GENOMIC DNA]</scope>
    <source>
        <strain evidence="8 9">L283</strain>
    </source>
</reference>
<keyword evidence="5 7" id="KW-0413">Isomerase</keyword>
<comment type="catalytic activity">
    <reaction evidence="7">
        <text>(S)-4-amino-5-oxopentanoate = 5-aminolevulinate</text>
        <dbReference type="Rhea" id="RHEA:14265"/>
        <dbReference type="ChEBI" id="CHEBI:57501"/>
        <dbReference type="ChEBI" id="CHEBI:356416"/>
        <dbReference type="EC" id="5.4.3.8"/>
    </reaction>
</comment>
<dbReference type="Gene3D" id="3.90.1150.10">
    <property type="entry name" value="Aspartate Aminotransferase, domain 1"/>
    <property type="match status" value="1"/>
</dbReference>
<evidence type="ECO:0000256" key="1">
    <source>
        <dbReference type="ARBA" id="ARBA00001933"/>
    </source>
</evidence>
<dbReference type="RefSeq" id="WP_172231520.1">
    <property type="nucleotide sequence ID" value="NZ_CP035946.1"/>
</dbReference>
<comment type="subcellular location">
    <subcellularLocation>
        <location evidence="7">Cytoplasm</location>
    </subcellularLocation>
</comment>
<gene>
    <name evidence="7 8" type="primary">hemL</name>
    <name evidence="8" type="ORF">AVCANL283_04005</name>
</gene>
<dbReference type="EC" id="5.4.3.8" evidence="7"/>
<dbReference type="PANTHER" id="PTHR43713">
    <property type="entry name" value="GLUTAMATE-1-SEMIALDEHYDE 2,1-AMINOMUTASE"/>
    <property type="match status" value="1"/>
</dbReference>
<dbReference type="Proteomes" id="UP000786183">
    <property type="component" value="Unassembled WGS sequence"/>
</dbReference>
<organism evidence="8 9">
    <name type="scientific">Campylobacter canadensis</name>
    <dbReference type="NCBI Taxonomy" id="449520"/>
    <lineage>
        <taxon>Bacteria</taxon>
        <taxon>Pseudomonadati</taxon>
        <taxon>Campylobacterota</taxon>
        <taxon>Epsilonproteobacteria</taxon>
        <taxon>Campylobacterales</taxon>
        <taxon>Campylobacteraceae</taxon>
        <taxon>Campylobacter</taxon>
    </lineage>
</organism>
<dbReference type="HAMAP" id="MF_00375">
    <property type="entry name" value="HemL_aminotrans_3"/>
    <property type="match status" value="1"/>
</dbReference>
<keyword evidence="7" id="KW-0963">Cytoplasm</keyword>
<dbReference type="InterPro" id="IPR004639">
    <property type="entry name" value="4pyrrol_synth_GluAld_NH2Trfase"/>
</dbReference>
<dbReference type="PROSITE" id="PS00600">
    <property type="entry name" value="AA_TRANSFER_CLASS_3"/>
    <property type="match status" value="1"/>
</dbReference>
<dbReference type="InterPro" id="IPR005814">
    <property type="entry name" value="Aminotrans_3"/>
</dbReference>